<gene>
    <name evidence="1" type="ORF">EC604_25115</name>
</gene>
<proteinExistence type="predicted"/>
<evidence type="ECO:0000313" key="2">
    <source>
        <dbReference type="Proteomes" id="UP000323664"/>
    </source>
</evidence>
<protein>
    <submittedName>
        <fullName evidence="1">Uncharacterized protein</fullName>
    </submittedName>
</protein>
<dbReference type="OrthoDB" id="1377090at2"/>
<dbReference type="RefSeq" id="WP_123066789.1">
    <property type="nucleotide sequence ID" value="NZ_RIAS01000018.1"/>
</dbReference>
<dbReference type="Proteomes" id="UP000323664">
    <property type="component" value="Unassembled WGS sequence"/>
</dbReference>
<organism evidence="1 2">
    <name type="scientific">Paenibacillus amylolyticus</name>
    <dbReference type="NCBI Taxonomy" id="1451"/>
    <lineage>
        <taxon>Bacteria</taxon>
        <taxon>Bacillati</taxon>
        <taxon>Bacillota</taxon>
        <taxon>Bacilli</taxon>
        <taxon>Bacillales</taxon>
        <taxon>Paenibacillaceae</taxon>
        <taxon>Paenibacillus</taxon>
    </lineage>
</organism>
<reference evidence="1 2" key="1">
    <citation type="journal article" date="2019" name="J. Ind. Microbiol. Biotechnol.">
        <title>Paenibacillus amylolyticus 27C64 has a diverse set of carbohydrate-active enzymes and complete pectin deconstruction system.</title>
        <authorList>
            <person name="Keggi C."/>
            <person name="Doran-Peterson J."/>
        </authorList>
    </citation>
    <scope>NUCLEOTIDE SEQUENCE [LARGE SCALE GENOMIC DNA]</scope>
    <source>
        <strain evidence="1 2">27C64</strain>
    </source>
</reference>
<evidence type="ECO:0000313" key="1">
    <source>
        <dbReference type="EMBL" id="KAA8787116.1"/>
    </source>
</evidence>
<comment type="caution">
    <text evidence="1">The sequence shown here is derived from an EMBL/GenBank/DDBJ whole genome shotgun (WGS) entry which is preliminary data.</text>
</comment>
<sequence length="202" mass="23857">MFNFFRKKSKETKISLENQIEVLKDIGISFTTDDSGVVKELLHHFDRETYEDDPYSLLLSMIGSDLIDENDNEVRLSKDVWSFDTECVENEEIYSTIINELVSLTRGKLQMQQVKSHVDFDNEDAKVSFILDDQKYEWEIHFEDDWIDFNLLRKIGELAIRSDKENYFIHFNDGQNLTILYTSKVKHKLINGLIKDRFSKLV</sequence>
<dbReference type="AlphaFoldDB" id="A0A5M9WZN9"/>
<accession>A0A5M9WZN9</accession>
<dbReference type="EMBL" id="RIAS01000018">
    <property type="protein sequence ID" value="KAA8787116.1"/>
    <property type="molecule type" value="Genomic_DNA"/>
</dbReference>
<name>A0A5M9WZN9_PAEAM</name>